<evidence type="ECO:0000256" key="1">
    <source>
        <dbReference type="ARBA" id="ARBA00004173"/>
    </source>
</evidence>
<protein>
    <recommendedName>
        <fullName evidence="4">Small ribosomal subunit protein mS41</fullName>
    </recommendedName>
</protein>
<sequence length="133" mass="14871">MLSLLRTRVAAGVRYYSSAVRPVPPPRGGISTPKDFLTAISKTRRNLADNSACVSAVGEDWNAMFGLTTSALKEAGVSVRDRKYLLRAFEAYRQGREPSEFAYDIKKKKIVRGWGPRVQKGIRVRGMRRPGEK</sequence>
<keyword evidence="3" id="KW-0496">Mitochondrion</keyword>
<evidence type="ECO:0000259" key="5">
    <source>
        <dbReference type="SMART" id="SM01238"/>
    </source>
</evidence>
<organism evidence="6 7">
    <name type="scientific">Malassezia cuniculi</name>
    <dbReference type="NCBI Taxonomy" id="948313"/>
    <lineage>
        <taxon>Eukaryota</taxon>
        <taxon>Fungi</taxon>
        <taxon>Dikarya</taxon>
        <taxon>Basidiomycota</taxon>
        <taxon>Ustilaginomycotina</taxon>
        <taxon>Malasseziomycetes</taxon>
        <taxon>Malasseziales</taxon>
        <taxon>Malasseziaceae</taxon>
        <taxon>Malassezia</taxon>
    </lineage>
</organism>
<dbReference type="Pfam" id="PF09597">
    <property type="entry name" value="SAM_Ribosomal_mS41"/>
    <property type="match status" value="1"/>
</dbReference>
<feature type="domain" description="Small ribosomal subunit protein mS41 SAM" evidence="5">
    <location>
        <begin position="33"/>
        <end position="95"/>
    </location>
</feature>
<reference evidence="6" key="1">
    <citation type="submission" date="2023-03" db="EMBL/GenBank/DDBJ databases">
        <title>Mating type loci evolution in Malassezia.</title>
        <authorList>
            <person name="Coelho M.A."/>
        </authorList>
    </citation>
    <scope>NUCLEOTIDE SEQUENCE</scope>
    <source>
        <strain evidence="6">CBS 11721</strain>
    </source>
</reference>
<dbReference type="InterPro" id="IPR039603">
    <property type="entry name" value="Ribosomal_mS41"/>
</dbReference>
<gene>
    <name evidence="6" type="ORF">MCUN1_003220</name>
</gene>
<evidence type="ECO:0000256" key="3">
    <source>
        <dbReference type="ARBA" id="ARBA00023128"/>
    </source>
</evidence>
<proteinExistence type="inferred from homology"/>
<dbReference type="SMART" id="SM01238">
    <property type="entry name" value="IGR"/>
    <property type="match status" value="1"/>
</dbReference>
<dbReference type="EMBL" id="CP119880">
    <property type="protein sequence ID" value="WFD36341.1"/>
    <property type="molecule type" value="Genomic_DNA"/>
</dbReference>
<dbReference type="AlphaFoldDB" id="A0AAF0EXZ3"/>
<comment type="similarity">
    <text evidence="2">Belongs to the mitochondrion-specific ribosomal protein mS41 family.</text>
</comment>
<dbReference type="PANTHER" id="PTHR28235:SF1">
    <property type="entry name" value="SMALL RIBOSOMAL SUBUNIT PROTEIN MS41"/>
    <property type="match status" value="1"/>
</dbReference>
<dbReference type="InterPro" id="IPR019083">
    <property type="entry name" value="SAM_Ribosomal_mS41"/>
</dbReference>
<dbReference type="Proteomes" id="UP001219933">
    <property type="component" value="Chromosome 4"/>
</dbReference>
<evidence type="ECO:0000256" key="4">
    <source>
        <dbReference type="ARBA" id="ARBA00035129"/>
    </source>
</evidence>
<evidence type="ECO:0000256" key="2">
    <source>
        <dbReference type="ARBA" id="ARBA00010492"/>
    </source>
</evidence>
<evidence type="ECO:0000313" key="7">
    <source>
        <dbReference type="Proteomes" id="UP001219933"/>
    </source>
</evidence>
<dbReference type="PANTHER" id="PTHR28235">
    <property type="entry name" value="PROTEIN FYV4, MITOCHONDRIAL"/>
    <property type="match status" value="1"/>
</dbReference>
<name>A0AAF0EXZ3_9BASI</name>
<accession>A0AAF0EXZ3</accession>
<dbReference type="GO" id="GO:0005739">
    <property type="term" value="C:mitochondrion"/>
    <property type="evidence" value="ECO:0007669"/>
    <property type="project" value="UniProtKB-SubCell"/>
</dbReference>
<evidence type="ECO:0000313" key="6">
    <source>
        <dbReference type="EMBL" id="WFD36341.1"/>
    </source>
</evidence>
<keyword evidence="7" id="KW-1185">Reference proteome</keyword>
<comment type="subcellular location">
    <subcellularLocation>
        <location evidence="1">Mitochondrion</location>
    </subcellularLocation>
</comment>